<proteinExistence type="inferred from homology"/>
<sequence length="451" mass="52146">MRKVFKQIEEERRSKQQSKMNKKKKRFVDLDKYTVEHPKEFTTYYPVLDCYSKLTLSNRQLYEKLLPLTLDYQDLVHNNYPSDEPGQFYWPKMLPPDEDKRTCIRCKEPFQIRQSDVYVAALNKCHFHPKKPQGKSRKYSCCEQDLDTRGCHLSDHHVTDTMRFPRPLVKTKGKKQIKKAEQFGVYALDCEMSFTTNGLEVTKVCVVGANGVPIYNTFVKPEHKILDYNTFYSGVTAADLRDVPVSLCDVQAYLMKLFNKDSIIIGHSLNCDFTALGLIHSKVVDTSVIYRKRNNPHQKPSLKELAEDYLNYNIQDSMKGHDCVVDARTSLELVLKKIENFSTPRPQPASCSAQCQKVVSQAPSPKLGTPYTLFPEVVSRSTPFPTPVSSDADADYEEFKHRIDEILQKKNLQENEDKENETPLIFMPTFVLSQNYTNATYFQQCGQRFVY</sequence>
<feature type="compositionally biased region" description="Basic and acidic residues" evidence="7">
    <location>
        <begin position="1"/>
        <end position="14"/>
    </location>
</feature>
<dbReference type="FunFam" id="3.30.420.10:FF:000031">
    <property type="entry name" value="RNA exonuclease 1"/>
    <property type="match status" value="1"/>
</dbReference>
<dbReference type="AlphaFoldDB" id="A0A8X6G3A9"/>
<evidence type="ECO:0000313" key="10">
    <source>
        <dbReference type="Proteomes" id="UP000887116"/>
    </source>
</evidence>
<dbReference type="GO" id="GO:0005634">
    <property type="term" value="C:nucleus"/>
    <property type="evidence" value="ECO:0007669"/>
    <property type="project" value="UniProtKB-SubCell"/>
</dbReference>
<dbReference type="CDD" id="cd06145">
    <property type="entry name" value="REX1_like"/>
    <property type="match status" value="1"/>
</dbReference>
<dbReference type="InterPro" id="IPR013520">
    <property type="entry name" value="Ribonucl_H"/>
</dbReference>
<accession>A0A8X6G3A9</accession>
<dbReference type="Proteomes" id="UP000887116">
    <property type="component" value="Unassembled WGS sequence"/>
</dbReference>
<gene>
    <name evidence="9" type="primary">REXO1</name>
    <name evidence="9" type="ORF">TNCT_282191</name>
</gene>
<dbReference type="InterPro" id="IPR047021">
    <property type="entry name" value="REXO1/3/4-like"/>
</dbReference>
<keyword evidence="3" id="KW-0540">Nuclease</keyword>
<comment type="caution">
    <text evidence="9">The sequence shown here is derived from an EMBL/GenBank/DDBJ whole genome shotgun (WGS) entry which is preliminary data.</text>
</comment>
<dbReference type="SUPFAM" id="SSF53098">
    <property type="entry name" value="Ribonuclease H-like"/>
    <property type="match status" value="1"/>
</dbReference>
<dbReference type="PANTHER" id="PTHR12801">
    <property type="entry name" value="RNA EXONUCLEASE REXO1 / RECO3 FAMILY MEMBER-RELATED"/>
    <property type="match status" value="1"/>
</dbReference>
<dbReference type="SMART" id="SM00479">
    <property type="entry name" value="EXOIII"/>
    <property type="match status" value="1"/>
</dbReference>
<dbReference type="OrthoDB" id="6437371at2759"/>
<dbReference type="InterPro" id="IPR036397">
    <property type="entry name" value="RNaseH_sf"/>
</dbReference>
<comment type="subcellular location">
    <subcellularLocation>
        <location evidence="1">Nucleus</location>
    </subcellularLocation>
</comment>
<evidence type="ECO:0000256" key="4">
    <source>
        <dbReference type="ARBA" id="ARBA00022801"/>
    </source>
</evidence>
<dbReference type="PANTHER" id="PTHR12801:SF115">
    <property type="entry name" value="FI18136P1-RELATED"/>
    <property type="match status" value="1"/>
</dbReference>
<dbReference type="GO" id="GO:0003676">
    <property type="term" value="F:nucleic acid binding"/>
    <property type="evidence" value="ECO:0007669"/>
    <property type="project" value="InterPro"/>
</dbReference>
<dbReference type="EMBL" id="BMAO01004247">
    <property type="protein sequence ID" value="GFQ93389.1"/>
    <property type="molecule type" value="Genomic_DNA"/>
</dbReference>
<evidence type="ECO:0000256" key="2">
    <source>
        <dbReference type="ARBA" id="ARBA00006357"/>
    </source>
</evidence>
<dbReference type="Gene3D" id="3.30.420.10">
    <property type="entry name" value="Ribonuclease H-like superfamily/Ribonuclease H"/>
    <property type="match status" value="1"/>
</dbReference>
<keyword evidence="5 9" id="KW-0269">Exonuclease</keyword>
<evidence type="ECO:0000256" key="3">
    <source>
        <dbReference type="ARBA" id="ARBA00022722"/>
    </source>
</evidence>
<reference evidence="9" key="1">
    <citation type="submission" date="2020-07" db="EMBL/GenBank/DDBJ databases">
        <title>Multicomponent nature underlies the extraordinary mechanical properties of spider dragline silk.</title>
        <authorList>
            <person name="Kono N."/>
            <person name="Nakamura H."/>
            <person name="Mori M."/>
            <person name="Yoshida Y."/>
            <person name="Ohtoshi R."/>
            <person name="Malay A.D."/>
            <person name="Moran D.A.P."/>
            <person name="Tomita M."/>
            <person name="Numata K."/>
            <person name="Arakawa K."/>
        </authorList>
    </citation>
    <scope>NUCLEOTIDE SEQUENCE</scope>
</reference>
<dbReference type="InterPro" id="IPR012337">
    <property type="entry name" value="RNaseH-like_sf"/>
</dbReference>
<dbReference type="GO" id="GO:0004527">
    <property type="term" value="F:exonuclease activity"/>
    <property type="evidence" value="ECO:0007669"/>
    <property type="project" value="UniProtKB-KW"/>
</dbReference>
<name>A0A8X6G3A9_TRICU</name>
<comment type="similarity">
    <text evidence="2">Belongs to the REXO1/REXO3 family.</text>
</comment>
<evidence type="ECO:0000259" key="8">
    <source>
        <dbReference type="SMART" id="SM00479"/>
    </source>
</evidence>
<evidence type="ECO:0000256" key="1">
    <source>
        <dbReference type="ARBA" id="ARBA00004123"/>
    </source>
</evidence>
<organism evidence="9 10">
    <name type="scientific">Trichonephila clavata</name>
    <name type="common">Joro spider</name>
    <name type="synonym">Nephila clavata</name>
    <dbReference type="NCBI Taxonomy" id="2740835"/>
    <lineage>
        <taxon>Eukaryota</taxon>
        <taxon>Metazoa</taxon>
        <taxon>Ecdysozoa</taxon>
        <taxon>Arthropoda</taxon>
        <taxon>Chelicerata</taxon>
        <taxon>Arachnida</taxon>
        <taxon>Araneae</taxon>
        <taxon>Araneomorphae</taxon>
        <taxon>Entelegynae</taxon>
        <taxon>Araneoidea</taxon>
        <taxon>Nephilidae</taxon>
        <taxon>Trichonephila</taxon>
    </lineage>
</organism>
<evidence type="ECO:0000256" key="5">
    <source>
        <dbReference type="ARBA" id="ARBA00022839"/>
    </source>
</evidence>
<feature type="region of interest" description="Disordered" evidence="7">
    <location>
        <begin position="1"/>
        <end position="23"/>
    </location>
</feature>
<keyword evidence="10" id="KW-1185">Reference proteome</keyword>
<protein>
    <submittedName>
        <fullName evidence="9">RNA exonuclease 1 homolog</fullName>
    </submittedName>
</protein>
<dbReference type="InterPro" id="IPR034922">
    <property type="entry name" value="REX1-like_exo"/>
</dbReference>
<keyword evidence="4" id="KW-0378">Hydrolase</keyword>
<dbReference type="GO" id="GO:0010629">
    <property type="term" value="P:negative regulation of gene expression"/>
    <property type="evidence" value="ECO:0007669"/>
    <property type="project" value="UniProtKB-ARBA"/>
</dbReference>
<evidence type="ECO:0000256" key="7">
    <source>
        <dbReference type="SAM" id="MobiDB-lite"/>
    </source>
</evidence>
<evidence type="ECO:0000256" key="6">
    <source>
        <dbReference type="ARBA" id="ARBA00023242"/>
    </source>
</evidence>
<evidence type="ECO:0000313" key="9">
    <source>
        <dbReference type="EMBL" id="GFQ93389.1"/>
    </source>
</evidence>
<keyword evidence="6" id="KW-0539">Nucleus</keyword>
<feature type="domain" description="Exonuclease" evidence="8">
    <location>
        <begin position="184"/>
        <end position="343"/>
    </location>
</feature>